<evidence type="ECO:0000256" key="2">
    <source>
        <dbReference type="SAM" id="MobiDB-lite"/>
    </source>
</evidence>
<feature type="coiled-coil region" evidence="1">
    <location>
        <begin position="375"/>
        <end position="402"/>
    </location>
</feature>
<dbReference type="OrthoDB" id="10262255at2759"/>
<comment type="caution">
    <text evidence="3">The sequence shown here is derived from an EMBL/GenBank/DDBJ whole genome shotgun (WGS) entry which is preliminary data.</text>
</comment>
<evidence type="ECO:0000313" key="4">
    <source>
        <dbReference type="Proteomes" id="UP000549394"/>
    </source>
</evidence>
<evidence type="ECO:0000313" key="3">
    <source>
        <dbReference type="EMBL" id="CAD5118211.1"/>
    </source>
</evidence>
<dbReference type="EMBL" id="CAJFCJ010000008">
    <property type="protein sequence ID" value="CAD5118211.1"/>
    <property type="molecule type" value="Genomic_DNA"/>
</dbReference>
<dbReference type="PANTHER" id="PTHR34649">
    <property type="entry name" value="CILIA- AND FLAGELLA-ASSOCIATED PROTEIN 99"/>
    <property type="match status" value="1"/>
</dbReference>
<feature type="compositionally biased region" description="Basic and acidic residues" evidence="2">
    <location>
        <begin position="622"/>
        <end position="639"/>
    </location>
</feature>
<dbReference type="PANTHER" id="PTHR34649:SF1">
    <property type="entry name" value="CILIA- AND FLAGELLA-ASSOCIATED PROTEIN 99"/>
    <property type="match status" value="1"/>
</dbReference>
<accession>A0A7I8VR61</accession>
<proteinExistence type="predicted"/>
<dbReference type="Proteomes" id="UP000549394">
    <property type="component" value="Unassembled WGS sequence"/>
</dbReference>
<sequence>MIMAQAYKDLIASVKKILDTFDENSVASETHLEESLASFGPIDETEEIFITNAFSDCVQYSKALKVIVDAFYARDGKIMLNSEKHMYTVFAYLMLLAYKDIGSSWFNKCVLSHHTKKMYTFFQFATDEKHILTWMKDEWNKLYDTSFVQEHFINPLQRHLPELRNLVDSLKDKLDNKNQLKEPKEIPKTNSKPFNLTEVKPRKIPMPQPIPKMPKCKDAPEVIYKQPEEFENLQKISKENRRYAEKRLMDATRSQFSCANTAPSDKTVEKRENILNERNAELKFNMSKAHPLPSVSGRQKPVVRLNAAAILREGERYRKVQEEEWEKLVKLESGYGDSDQFDNWQNRVKEQDELDAKLEAERRRMSGKIAYEEAIIAKKEQIEQKKVEVQQMKKEARKLMHIYMLKKLDMEESQKHKVKNVQDSHQNAQEAKRKVREYKAGIVKQVAEERKELMERALKEAEEEMMKKMELIREIRALEAVPKQREKLVDLTSTPGHGLLTEMSVAELRERLTWLRVEQKEKEEERRDQIFASKQAKDQLLIDTIDTISKHRNELSKAAAMKLEQKKVTRLQTDTDVKSNSKINALQQRLDDLRLQRKETYNHLGHGVAKQLPKKLPSGNKSDTRLAQIEKGKEKKDNRLGPSIHSKSAQRIATAGRQTALAAFS</sequence>
<feature type="region of interest" description="Disordered" evidence="2">
    <location>
        <begin position="604"/>
        <end position="665"/>
    </location>
</feature>
<gene>
    <name evidence="3" type="ORF">DGYR_LOCUS6627</name>
</gene>
<keyword evidence="4" id="KW-1185">Reference proteome</keyword>
<dbReference type="InterPro" id="IPR039341">
    <property type="entry name" value="CFAP99"/>
</dbReference>
<feature type="coiled-coil region" evidence="1">
    <location>
        <begin position="443"/>
        <end position="481"/>
    </location>
</feature>
<dbReference type="AlphaFoldDB" id="A0A7I8VR61"/>
<evidence type="ECO:0000256" key="1">
    <source>
        <dbReference type="SAM" id="Coils"/>
    </source>
</evidence>
<reference evidence="3 4" key="1">
    <citation type="submission" date="2020-08" db="EMBL/GenBank/DDBJ databases">
        <authorList>
            <person name="Hejnol A."/>
        </authorList>
    </citation>
    <scope>NUCLEOTIDE SEQUENCE [LARGE SCALE GENOMIC DNA]</scope>
</reference>
<keyword evidence="1" id="KW-0175">Coiled coil</keyword>
<organism evidence="3 4">
    <name type="scientific">Dimorphilus gyrociliatus</name>
    <dbReference type="NCBI Taxonomy" id="2664684"/>
    <lineage>
        <taxon>Eukaryota</taxon>
        <taxon>Metazoa</taxon>
        <taxon>Spiralia</taxon>
        <taxon>Lophotrochozoa</taxon>
        <taxon>Annelida</taxon>
        <taxon>Polychaeta</taxon>
        <taxon>Polychaeta incertae sedis</taxon>
        <taxon>Dinophilidae</taxon>
        <taxon>Dimorphilus</taxon>
    </lineage>
</organism>
<name>A0A7I8VR61_9ANNE</name>
<protein>
    <submittedName>
        <fullName evidence="3">DgyrCDS6933</fullName>
    </submittedName>
</protein>